<dbReference type="PROSITE" id="PS00519">
    <property type="entry name" value="HTH_ASNC_1"/>
    <property type="match status" value="1"/>
</dbReference>
<dbReference type="PANTHER" id="PTHR30154:SF34">
    <property type="entry name" value="TRANSCRIPTIONAL REGULATOR AZLB"/>
    <property type="match status" value="1"/>
</dbReference>
<dbReference type="GO" id="GO:0043565">
    <property type="term" value="F:sequence-specific DNA binding"/>
    <property type="evidence" value="ECO:0007669"/>
    <property type="project" value="InterPro"/>
</dbReference>
<evidence type="ECO:0000256" key="2">
    <source>
        <dbReference type="ARBA" id="ARBA00023125"/>
    </source>
</evidence>
<dbReference type="InterPro" id="IPR036388">
    <property type="entry name" value="WH-like_DNA-bd_sf"/>
</dbReference>
<dbReference type="PRINTS" id="PR00033">
    <property type="entry name" value="HTHASNC"/>
</dbReference>
<dbReference type="Proteomes" id="UP000216998">
    <property type="component" value="Unassembled WGS sequence"/>
</dbReference>
<organism evidence="5 6">
    <name type="scientific">Niveispirillum lacus</name>
    <dbReference type="NCBI Taxonomy" id="1981099"/>
    <lineage>
        <taxon>Bacteria</taxon>
        <taxon>Pseudomonadati</taxon>
        <taxon>Pseudomonadota</taxon>
        <taxon>Alphaproteobacteria</taxon>
        <taxon>Rhodospirillales</taxon>
        <taxon>Azospirillaceae</taxon>
        <taxon>Niveispirillum</taxon>
    </lineage>
</organism>
<dbReference type="SUPFAM" id="SSF54909">
    <property type="entry name" value="Dimeric alpha+beta barrel"/>
    <property type="match status" value="1"/>
</dbReference>
<dbReference type="InterPro" id="IPR019887">
    <property type="entry name" value="Tscrpt_reg_AsnC/Lrp_C"/>
</dbReference>
<gene>
    <name evidence="5" type="ORF">CHU95_21645</name>
</gene>
<dbReference type="AlphaFoldDB" id="A0A255YR97"/>
<evidence type="ECO:0000259" key="4">
    <source>
        <dbReference type="PROSITE" id="PS50956"/>
    </source>
</evidence>
<dbReference type="EMBL" id="NOXU01000032">
    <property type="protein sequence ID" value="OYQ31738.1"/>
    <property type="molecule type" value="Genomic_DNA"/>
</dbReference>
<dbReference type="InterPro" id="IPR036390">
    <property type="entry name" value="WH_DNA-bd_sf"/>
</dbReference>
<name>A0A255YR97_9PROT</name>
<dbReference type="Pfam" id="PF13412">
    <property type="entry name" value="HTH_24"/>
    <property type="match status" value="1"/>
</dbReference>
<evidence type="ECO:0000313" key="5">
    <source>
        <dbReference type="EMBL" id="OYQ31738.1"/>
    </source>
</evidence>
<evidence type="ECO:0000256" key="1">
    <source>
        <dbReference type="ARBA" id="ARBA00023015"/>
    </source>
</evidence>
<protein>
    <submittedName>
        <fullName evidence="5">Transcriptional regulator</fullName>
    </submittedName>
</protein>
<dbReference type="InterPro" id="IPR011008">
    <property type="entry name" value="Dimeric_a/b-barrel"/>
</dbReference>
<dbReference type="InterPro" id="IPR011991">
    <property type="entry name" value="ArsR-like_HTH"/>
</dbReference>
<dbReference type="Pfam" id="PF01037">
    <property type="entry name" value="AsnC_trans_reg"/>
    <property type="match status" value="1"/>
</dbReference>
<evidence type="ECO:0000256" key="3">
    <source>
        <dbReference type="ARBA" id="ARBA00023163"/>
    </source>
</evidence>
<dbReference type="InterPro" id="IPR019888">
    <property type="entry name" value="Tscrpt_reg_AsnC-like"/>
</dbReference>
<dbReference type="InterPro" id="IPR019885">
    <property type="entry name" value="Tscrpt_reg_HTH_AsnC-type_CS"/>
</dbReference>
<dbReference type="OrthoDB" id="9813313at2"/>
<reference evidence="5 6" key="1">
    <citation type="submission" date="2017-07" db="EMBL/GenBank/DDBJ databases">
        <title>Niveispirillum cyanobacteriorum sp. nov., isolated from cyanobacterial aggregates in a eutrophic lake.</title>
        <authorList>
            <person name="Cai H."/>
        </authorList>
    </citation>
    <scope>NUCLEOTIDE SEQUENCE [LARGE SCALE GENOMIC DNA]</scope>
    <source>
        <strain evidence="6">TH1-14</strain>
    </source>
</reference>
<keyword evidence="1" id="KW-0805">Transcription regulation</keyword>
<dbReference type="GO" id="GO:0006355">
    <property type="term" value="P:regulation of DNA-templated transcription"/>
    <property type="evidence" value="ECO:0007669"/>
    <property type="project" value="UniProtKB-ARBA"/>
</dbReference>
<evidence type="ECO:0000313" key="6">
    <source>
        <dbReference type="Proteomes" id="UP000216998"/>
    </source>
</evidence>
<feature type="domain" description="HTH asnC-type" evidence="4">
    <location>
        <begin position="5"/>
        <end position="81"/>
    </location>
</feature>
<dbReference type="InterPro" id="IPR000485">
    <property type="entry name" value="AsnC-type_HTH_dom"/>
</dbReference>
<keyword evidence="3" id="KW-0804">Transcription</keyword>
<dbReference type="GO" id="GO:0043200">
    <property type="term" value="P:response to amino acid"/>
    <property type="evidence" value="ECO:0007669"/>
    <property type="project" value="TreeGrafter"/>
</dbReference>
<comment type="caution">
    <text evidence="5">The sequence shown here is derived from an EMBL/GenBank/DDBJ whole genome shotgun (WGS) entry which is preliminary data.</text>
</comment>
<dbReference type="SUPFAM" id="SSF46785">
    <property type="entry name" value="Winged helix' DNA-binding domain"/>
    <property type="match status" value="1"/>
</dbReference>
<dbReference type="CDD" id="cd00090">
    <property type="entry name" value="HTH_ARSR"/>
    <property type="match status" value="1"/>
</dbReference>
<dbReference type="GO" id="GO:0005829">
    <property type="term" value="C:cytosol"/>
    <property type="evidence" value="ECO:0007669"/>
    <property type="project" value="TreeGrafter"/>
</dbReference>
<keyword evidence="2" id="KW-0238">DNA-binding</keyword>
<dbReference type="RefSeq" id="WP_094458454.1">
    <property type="nucleotide sequence ID" value="NZ_NOXU01000032.1"/>
</dbReference>
<dbReference type="PANTHER" id="PTHR30154">
    <property type="entry name" value="LEUCINE-RESPONSIVE REGULATORY PROTEIN"/>
    <property type="match status" value="1"/>
</dbReference>
<dbReference type="PROSITE" id="PS50956">
    <property type="entry name" value="HTH_ASNC_2"/>
    <property type="match status" value="1"/>
</dbReference>
<dbReference type="SMART" id="SM00344">
    <property type="entry name" value="HTH_ASNC"/>
    <property type="match status" value="1"/>
</dbReference>
<accession>A0A255YR97</accession>
<keyword evidence="6" id="KW-1185">Reference proteome</keyword>
<sequence length="162" mass="18548">MRRRLDQIDLRILTELQADGRITNQALSERVGLSARPCLERVRRLEREGLITGYRAVLDIRKLQSCITVLTQIALEHQGRHGRQLFERRLANTPEVVECFEVSGEFDYIAKLICPDVDAYQELTQGWIDDTELGVSRVTSNIVLRPVRDQMPTPLFGSEQEG</sequence>
<dbReference type="Gene3D" id="3.30.70.920">
    <property type="match status" value="1"/>
</dbReference>
<dbReference type="Gene3D" id="1.10.10.10">
    <property type="entry name" value="Winged helix-like DNA-binding domain superfamily/Winged helix DNA-binding domain"/>
    <property type="match status" value="1"/>
</dbReference>
<proteinExistence type="predicted"/>